<comment type="subcellular location">
    <subcellularLocation>
        <location evidence="1">Membrane</location>
    </subcellularLocation>
</comment>
<keyword evidence="2" id="KW-0812">Transmembrane</keyword>
<dbReference type="GO" id="GO:0017046">
    <property type="term" value="F:peptide hormone binding"/>
    <property type="evidence" value="ECO:0007669"/>
    <property type="project" value="TreeGrafter"/>
</dbReference>
<protein>
    <recommendedName>
        <fullName evidence="5">Receptor ligand binding region domain-containing protein</fullName>
    </recommendedName>
</protein>
<dbReference type="InterPro" id="IPR028082">
    <property type="entry name" value="Peripla_BP_I"/>
</dbReference>
<dbReference type="PANTHER" id="PTHR44755">
    <property type="entry name" value="NATRIURETIC PEPTIDE RECEPTOR 3-RELATED"/>
    <property type="match status" value="1"/>
</dbReference>
<dbReference type="GO" id="GO:0007165">
    <property type="term" value="P:signal transduction"/>
    <property type="evidence" value="ECO:0007669"/>
    <property type="project" value="TreeGrafter"/>
</dbReference>
<keyword evidence="3" id="KW-1133">Transmembrane helix</keyword>
<dbReference type="GO" id="GO:0038023">
    <property type="term" value="F:signaling receptor activity"/>
    <property type="evidence" value="ECO:0007669"/>
    <property type="project" value="TreeGrafter"/>
</dbReference>
<evidence type="ECO:0000256" key="4">
    <source>
        <dbReference type="ARBA" id="ARBA00023136"/>
    </source>
</evidence>
<name>A0A8I6SUQ5_CIMLE</name>
<dbReference type="PANTHER" id="PTHR44755:SF11">
    <property type="entry name" value="ATRIAL NATRIURETIC PEPTIDE RECEPTOR 3 ISOFORM X1"/>
    <property type="match status" value="1"/>
</dbReference>
<dbReference type="GeneID" id="112127621"/>
<evidence type="ECO:0000259" key="5">
    <source>
        <dbReference type="Pfam" id="PF01094"/>
    </source>
</evidence>
<dbReference type="Pfam" id="PF01094">
    <property type="entry name" value="ANF_receptor"/>
    <property type="match status" value="1"/>
</dbReference>
<reference evidence="6" key="1">
    <citation type="submission" date="2022-01" db="UniProtKB">
        <authorList>
            <consortium name="EnsemblMetazoa"/>
        </authorList>
    </citation>
    <scope>IDENTIFICATION</scope>
</reference>
<keyword evidence="7" id="KW-1185">Reference proteome</keyword>
<accession>A0A8I6SUQ5</accession>
<dbReference type="InterPro" id="IPR001828">
    <property type="entry name" value="ANF_lig-bd_rcpt"/>
</dbReference>
<dbReference type="Proteomes" id="UP000494040">
    <property type="component" value="Unassembled WGS sequence"/>
</dbReference>
<proteinExistence type="predicted"/>
<dbReference type="AlphaFoldDB" id="A0A8I6SUQ5"/>
<dbReference type="RefSeq" id="XP_024084597.1">
    <property type="nucleotide sequence ID" value="XM_024228829.1"/>
</dbReference>
<dbReference type="Gene3D" id="3.40.50.2300">
    <property type="match status" value="1"/>
</dbReference>
<feature type="domain" description="Receptor ligand binding region" evidence="5">
    <location>
        <begin position="53"/>
        <end position="201"/>
    </location>
</feature>
<evidence type="ECO:0000256" key="2">
    <source>
        <dbReference type="ARBA" id="ARBA00022692"/>
    </source>
</evidence>
<dbReference type="KEGG" id="clec:112127621"/>
<organism evidence="6 7">
    <name type="scientific">Cimex lectularius</name>
    <name type="common">Bed bug</name>
    <name type="synonym">Acanthia lectularia</name>
    <dbReference type="NCBI Taxonomy" id="79782"/>
    <lineage>
        <taxon>Eukaryota</taxon>
        <taxon>Metazoa</taxon>
        <taxon>Ecdysozoa</taxon>
        <taxon>Arthropoda</taxon>
        <taxon>Hexapoda</taxon>
        <taxon>Insecta</taxon>
        <taxon>Pterygota</taxon>
        <taxon>Neoptera</taxon>
        <taxon>Paraneoptera</taxon>
        <taxon>Hemiptera</taxon>
        <taxon>Heteroptera</taxon>
        <taxon>Panheteroptera</taxon>
        <taxon>Cimicomorpha</taxon>
        <taxon>Cimicidae</taxon>
        <taxon>Cimex</taxon>
    </lineage>
</organism>
<dbReference type="OMA" id="KEASIQM"/>
<dbReference type="GO" id="GO:0016020">
    <property type="term" value="C:membrane"/>
    <property type="evidence" value="ECO:0007669"/>
    <property type="project" value="UniProtKB-SubCell"/>
</dbReference>
<sequence length="237" mass="27404">MLRVIVPLYCCCFWVLGSSAEVITAFVILPQNDSYLISIEKTKAVFHLASSAAESILPSYQFKFVFRDDKCEPDLAMQRAVTANQCHQGEQNRANVIFGPMCEFCVAQVARVIKFWSIPMISTGGLTFDFSKPKTEPETEFFLLVRLGMLDFLKMSLALVSIFERYGWHRVLLVYEKDGCMWLAGKWTCKLMMETLVELFKTKEIVFDAIDISRHRDIPLYEILNRENLNYSSKPYW</sequence>
<keyword evidence="4" id="KW-0472">Membrane</keyword>
<dbReference type="OrthoDB" id="302535at2759"/>
<evidence type="ECO:0000313" key="6">
    <source>
        <dbReference type="EnsemblMetazoa" id="XP_024084597.1"/>
    </source>
</evidence>
<dbReference type="SUPFAM" id="SSF53822">
    <property type="entry name" value="Periplasmic binding protein-like I"/>
    <property type="match status" value="1"/>
</dbReference>
<evidence type="ECO:0000256" key="1">
    <source>
        <dbReference type="ARBA" id="ARBA00004370"/>
    </source>
</evidence>
<evidence type="ECO:0000256" key="3">
    <source>
        <dbReference type="ARBA" id="ARBA00022989"/>
    </source>
</evidence>
<dbReference type="InterPro" id="IPR052612">
    <property type="entry name" value="ANP_Clearance_Receptor"/>
</dbReference>
<dbReference type="EnsemblMetazoa" id="XM_024228829.1">
    <property type="protein sequence ID" value="XP_024084597.1"/>
    <property type="gene ID" value="LOC112127621"/>
</dbReference>
<evidence type="ECO:0000313" key="7">
    <source>
        <dbReference type="Proteomes" id="UP000494040"/>
    </source>
</evidence>